<dbReference type="Gene3D" id="3.40.50.2300">
    <property type="match status" value="1"/>
</dbReference>
<dbReference type="InterPro" id="IPR007492">
    <property type="entry name" value="LytTR_DNA-bd_dom"/>
</dbReference>
<reference evidence="5 6" key="1">
    <citation type="journal article" date="2011" name="Curr. Microbiol.">
        <title>Luteibacter jiangsuensis sp. nov.: a methamidophos-degrading bacterium isolated from a methamidophos-manufacturing factory.</title>
        <authorList>
            <person name="Wang L."/>
            <person name="Wang G.L."/>
            <person name="Li S.P."/>
            <person name="Jiang J.D."/>
        </authorList>
    </citation>
    <scope>NUCLEOTIDE SEQUENCE [LARGE SCALE GENOMIC DNA]</scope>
    <source>
        <strain evidence="5 6">CGMCC 1.10133</strain>
    </source>
</reference>
<evidence type="ECO:0000313" key="5">
    <source>
        <dbReference type="EMBL" id="NID03296.1"/>
    </source>
</evidence>
<dbReference type="Proteomes" id="UP001429601">
    <property type="component" value="Unassembled WGS sequence"/>
</dbReference>
<dbReference type="PROSITE" id="PS50930">
    <property type="entry name" value="HTH_LYTTR"/>
    <property type="match status" value="1"/>
</dbReference>
<keyword evidence="1" id="KW-0902">Two-component regulatory system</keyword>
<keyword evidence="6" id="KW-1185">Reference proteome</keyword>
<feature type="domain" description="Response regulatory" evidence="3">
    <location>
        <begin position="12"/>
        <end position="125"/>
    </location>
</feature>
<dbReference type="RefSeq" id="WP_167121923.1">
    <property type="nucleotide sequence ID" value="NZ_JAAQQR010000001.1"/>
</dbReference>
<dbReference type="InterPro" id="IPR046947">
    <property type="entry name" value="LytR-like"/>
</dbReference>
<evidence type="ECO:0000256" key="2">
    <source>
        <dbReference type="PROSITE-ProRule" id="PRU00169"/>
    </source>
</evidence>
<dbReference type="SMART" id="SM00448">
    <property type="entry name" value="REC"/>
    <property type="match status" value="1"/>
</dbReference>
<dbReference type="InterPro" id="IPR001789">
    <property type="entry name" value="Sig_transdc_resp-reg_receiver"/>
</dbReference>
<evidence type="ECO:0000259" key="3">
    <source>
        <dbReference type="PROSITE" id="PS50110"/>
    </source>
</evidence>
<accession>A0ABX0PXP3</accession>
<dbReference type="Gene3D" id="2.40.50.1020">
    <property type="entry name" value="LytTr DNA-binding domain"/>
    <property type="match status" value="1"/>
</dbReference>
<dbReference type="PROSITE" id="PS50110">
    <property type="entry name" value="RESPONSE_REGULATORY"/>
    <property type="match status" value="1"/>
</dbReference>
<organism evidence="5 6">
    <name type="scientific">Luteibacter jiangsuensis</name>
    <dbReference type="NCBI Taxonomy" id="637577"/>
    <lineage>
        <taxon>Bacteria</taxon>
        <taxon>Pseudomonadati</taxon>
        <taxon>Pseudomonadota</taxon>
        <taxon>Gammaproteobacteria</taxon>
        <taxon>Lysobacterales</taxon>
        <taxon>Rhodanobacteraceae</taxon>
        <taxon>Luteibacter</taxon>
    </lineage>
</organism>
<gene>
    <name evidence="5" type="ORF">HBF26_00245</name>
</gene>
<dbReference type="Pfam" id="PF04397">
    <property type="entry name" value="LytTR"/>
    <property type="match status" value="1"/>
</dbReference>
<dbReference type="PANTHER" id="PTHR37299:SF1">
    <property type="entry name" value="STAGE 0 SPORULATION PROTEIN A HOMOLOG"/>
    <property type="match status" value="1"/>
</dbReference>
<feature type="domain" description="HTH LytTR-type" evidence="4">
    <location>
        <begin position="174"/>
        <end position="276"/>
    </location>
</feature>
<proteinExistence type="predicted"/>
<evidence type="ECO:0000313" key="6">
    <source>
        <dbReference type="Proteomes" id="UP001429601"/>
    </source>
</evidence>
<dbReference type="SMART" id="SM00850">
    <property type="entry name" value="LytTR"/>
    <property type="match status" value="1"/>
</dbReference>
<dbReference type="EMBL" id="JAAQQR010000001">
    <property type="protein sequence ID" value="NID03296.1"/>
    <property type="molecule type" value="Genomic_DNA"/>
</dbReference>
<dbReference type="InterPro" id="IPR011006">
    <property type="entry name" value="CheY-like_superfamily"/>
</dbReference>
<sequence length="276" mass="31163">MSRRRTDKRTIRTLIADDEPLARRGLELRLAGDPHIDIVAQVGDGEAAIRAVVEHSPHLLFLDVQMPGMDGFATLRAIPVQKMPLVVFVTAYDHYAIKAFEVNALDYLLKPVDDERLHQSLLRVREALGRRDASEHRSRLLGLLGSLRGQPALTLEEALEARHLCPPPPSGAPLAIRDGTRTLRLPLETIRWIDAAGDYVCIHTDGENHVVRTTLGQIEKRLDPARFPRIHRSILINAMRVKSLRPYVNGEYFLTLDCGQELKLSRGYRDRIALFK</sequence>
<protein>
    <submittedName>
        <fullName evidence="5">Response regulator transcription factor</fullName>
    </submittedName>
</protein>
<dbReference type="SUPFAM" id="SSF52172">
    <property type="entry name" value="CheY-like"/>
    <property type="match status" value="1"/>
</dbReference>
<evidence type="ECO:0000259" key="4">
    <source>
        <dbReference type="PROSITE" id="PS50930"/>
    </source>
</evidence>
<dbReference type="PANTHER" id="PTHR37299">
    <property type="entry name" value="TRANSCRIPTIONAL REGULATOR-RELATED"/>
    <property type="match status" value="1"/>
</dbReference>
<keyword evidence="2" id="KW-0597">Phosphoprotein</keyword>
<comment type="caution">
    <text evidence="5">The sequence shown here is derived from an EMBL/GenBank/DDBJ whole genome shotgun (WGS) entry which is preliminary data.</text>
</comment>
<dbReference type="Pfam" id="PF00072">
    <property type="entry name" value="Response_reg"/>
    <property type="match status" value="1"/>
</dbReference>
<evidence type="ECO:0000256" key="1">
    <source>
        <dbReference type="ARBA" id="ARBA00023012"/>
    </source>
</evidence>
<feature type="modified residue" description="4-aspartylphosphate" evidence="2">
    <location>
        <position position="63"/>
    </location>
</feature>
<name>A0ABX0PXP3_9GAMM</name>